<feature type="region of interest" description="Disordered" evidence="3">
    <location>
        <begin position="110"/>
        <end position="135"/>
    </location>
</feature>
<accession>A0ABD3SBA6</accession>
<keyword evidence="1" id="KW-0677">Repeat</keyword>
<proteinExistence type="predicted"/>
<dbReference type="PANTHER" id="PTHR47447:SF21">
    <property type="entry name" value="PENTACOTRIPEPTIDE-REPEAT REGION OF PRORP DOMAIN-CONTAINING PROTEIN"/>
    <property type="match status" value="1"/>
</dbReference>
<dbReference type="Proteomes" id="UP001530377">
    <property type="component" value="Unassembled WGS sequence"/>
</dbReference>
<dbReference type="InterPro" id="IPR011990">
    <property type="entry name" value="TPR-like_helical_dom_sf"/>
</dbReference>
<feature type="compositionally biased region" description="Low complexity" evidence="3">
    <location>
        <begin position="200"/>
        <end position="216"/>
    </location>
</feature>
<reference evidence="4 5" key="1">
    <citation type="submission" date="2024-10" db="EMBL/GenBank/DDBJ databases">
        <title>Updated reference genomes for cyclostephanoid diatoms.</title>
        <authorList>
            <person name="Roberts W.R."/>
            <person name="Alverson A.J."/>
        </authorList>
    </citation>
    <scope>NUCLEOTIDE SEQUENCE [LARGE SCALE GENOMIC DNA]</scope>
    <source>
        <strain evidence="4 5">AJA228-03</strain>
    </source>
</reference>
<evidence type="ECO:0000256" key="2">
    <source>
        <dbReference type="PROSITE-ProRule" id="PRU00708"/>
    </source>
</evidence>
<evidence type="ECO:0000256" key="1">
    <source>
        <dbReference type="ARBA" id="ARBA00022737"/>
    </source>
</evidence>
<protein>
    <recommendedName>
        <fullName evidence="6">Pentacotripeptide-repeat region of PRORP domain-containing protein</fullName>
    </recommendedName>
</protein>
<evidence type="ECO:0008006" key="6">
    <source>
        <dbReference type="Google" id="ProtNLM"/>
    </source>
</evidence>
<sequence length="1192" mass="133406">MNAVFVRRHNIWSLQYKHIHRPSTASFLYIILLLSASVQAWAFQSSSPQYPPFTRMFLGSGGELTNNNCYVVSEKSHRGTPFKRSSWRVFVSIANSQSLLSDISSIIDERPSPRVKKTSSPNHMRGKKRSLSNQQQKLTLEYIRNEPAGTLTPSHLRSLCNSIRHSRMGSSLQSLHVLERILMEIDSGGAQQQPKDEHSSSSSSSSSSTTTTTTTTTITTTTFLKPIHVFSTLTALSNDIRSWKQRQFHDNSDRANRHSFTSHGNQMNAKDVQRLMWVVTTLKRLKNSQHIDSGCYTKDVPSFATMIAAEASRWEVSCADAALFFLNMVENEENQTNGWDPRLIGAVLDALARYGRAEDAQDLLGRVSGIPILSHDDISSNQTTLPDPYISTATTKFLSPSHAGLCYDALLRSWSKKALLLAQEQPENLTNRRQARKSNSPTLTTSAKALAQARHILLNHMPLQSELSITNRTYAAVLYGYSALGMGSESESFVTEIEALHLSTVYSKSPLEPQASTQIVPSSLDVACYNTVLHACSQSTDSYDVVRAERLFVAMKEQNYVTIAMSNSTDNDDNFPPLKSFSIIPPRPDFVSYSSMLNCFSKHHCWAEAENLLIEMCDDKSFRLSVACFLPIIQSFEASLEVDAPERVLSLIERSERSLVRPSRLLYIAALRCMRQHGRGEYAEIIHEKYWNAIPNRDCPDVYSHMLVLRAWERTTLKSDRQHASIRAESFLGVMEKRAEESLLPNLDVKAYNILMSCYARAGDADKAEQLLADLESSYGNGSRCQSVRPNGKSYSLVLKAFANSYENDAIDRAWKIMHKLGYQRETKSTSQLQELVASNLSTEVCNAMLKLFAKKGMASEAEEMLNKMDEILDGTIKKGGPDIQSYEAVLEALGRCKDTDASSRAEALVTRLEVIGELGGNLKPNLLIYNTLLNCYANAGLAGKAERLLKRLNNADSFSYGSTIKAIANSGKSQFVSIARAESLANRHGPSNEVIFSHRLKLCQKWGMGDEAENLLQQMQDEMLNPSVIHYTSALNAWAKSIDKNSLRRAEALFKNMEEKFSNLDRAAYHGLLLNYSTRGKSNEAEHLLRKILRSTMMRPNRATFTMVIDSYARSGSADAGQKAEVLLDQMRELHAAGNDEVEPDNVTYASVIRCKQVSKNGQVKDLTSFEKLQLMRDLQLETWPFGNHET</sequence>
<name>A0ABD3SBA6_9STRA</name>
<dbReference type="Pfam" id="PF01535">
    <property type="entry name" value="PPR"/>
    <property type="match status" value="4"/>
</dbReference>
<dbReference type="EMBL" id="JALLPB020000083">
    <property type="protein sequence ID" value="KAL3821811.1"/>
    <property type="molecule type" value="Genomic_DNA"/>
</dbReference>
<dbReference type="AlphaFoldDB" id="A0ABD3SBA6"/>
<evidence type="ECO:0000313" key="5">
    <source>
        <dbReference type="Proteomes" id="UP001530377"/>
    </source>
</evidence>
<dbReference type="Gene3D" id="1.25.40.10">
    <property type="entry name" value="Tetratricopeptide repeat domain"/>
    <property type="match status" value="5"/>
</dbReference>
<dbReference type="PANTHER" id="PTHR47447">
    <property type="entry name" value="OS03G0856100 PROTEIN"/>
    <property type="match status" value="1"/>
</dbReference>
<gene>
    <name evidence="4" type="ORF">ACHAXA_003313</name>
</gene>
<keyword evidence="5" id="KW-1185">Reference proteome</keyword>
<evidence type="ECO:0000313" key="4">
    <source>
        <dbReference type="EMBL" id="KAL3821811.1"/>
    </source>
</evidence>
<evidence type="ECO:0000256" key="3">
    <source>
        <dbReference type="SAM" id="MobiDB-lite"/>
    </source>
</evidence>
<feature type="repeat" description="PPR" evidence="2">
    <location>
        <begin position="748"/>
        <end position="778"/>
    </location>
</feature>
<dbReference type="InterPro" id="IPR002885">
    <property type="entry name" value="PPR_rpt"/>
</dbReference>
<dbReference type="NCBIfam" id="TIGR00756">
    <property type="entry name" value="PPR"/>
    <property type="match status" value="2"/>
</dbReference>
<dbReference type="PROSITE" id="PS51375">
    <property type="entry name" value="PPR"/>
    <property type="match status" value="1"/>
</dbReference>
<feature type="region of interest" description="Disordered" evidence="3">
    <location>
        <begin position="188"/>
        <end position="216"/>
    </location>
</feature>
<organism evidence="4 5">
    <name type="scientific">Cyclostephanos tholiformis</name>
    <dbReference type="NCBI Taxonomy" id="382380"/>
    <lineage>
        <taxon>Eukaryota</taxon>
        <taxon>Sar</taxon>
        <taxon>Stramenopiles</taxon>
        <taxon>Ochrophyta</taxon>
        <taxon>Bacillariophyta</taxon>
        <taxon>Coscinodiscophyceae</taxon>
        <taxon>Thalassiosirophycidae</taxon>
        <taxon>Stephanodiscales</taxon>
        <taxon>Stephanodiscaceae</taxon>
        <taxon>Cyclostephanos</taxon>
    </lineage>
</organism>
<comment type="caution">
    <text evidence="4">The sequence shown here is derived from an EMBL/GenBank/DDBJ whole genome shotgun (WGS) entry which is preliminary data.</text>
</comment>